<reference evidence="1 2" key="2">
    <citation type="submission" date="2018-11" db="EMBL/GenBank/DDBJ databases">
        <authorList>
            <consortium name="Pathogen Informatics"/>
        </authorList>
    </citation>
    <scope>NUCLEOTIDE SEQUENCE [LARGE SCALE GENOMIC DNA]</scope>
</reference>
<protein>
    <submittedName>
        <fullName evidence="1 3">Uncharacterized protein</fullName>
    </submittedName>
</protein>
<evidence type="ECO:0000313" key="1">
    <source>
        <dbReference type="EMBL" id="VDN87395.1"/>
    </source>
</evidence>
<dbReference type="Proteomes" id="UP000278627">
    <property type="component" value="Unassembled WGS sequence"/>
</dbReference>
<proteinExistence type="predicted"/>
<gene>
    <name evidence="1" type="ORF">BPAG_LOCUS6209</name>
</gene>
<evidence type="ECO:0000313" key="2">
    <source>
        <dbReference type="Proteomes" id="UP000278627"/>
    </source>
</evidence>
<sequence length="31" mass="3930">MFRVTRQYICHKVLLEILLYYYEHTFSHVIL</sequence>
<reference evidence="3" key="1">
    <citation type="submission" date="2017-02" db="UniProtKB">
        <authorList>
            <consortium name="WormBaseParasite"/>
        </authorList>
    </citation>
    <scope>IDENTIFICATION</scope>
</reference>
<dbReference type="EMBL" id="UZAD01005366">
    <property type="protein sequence ID" value="VDN87395.1"/>
    <property type="molecule type" value="Genomic_DNA"/>
</dbReference>
<name>A0A0N4TDF8_BRUPA</name>
<evidence type="ECO:0000313" key="3">
    <source>
        <dbReference type="WBParaSite" id="BPAG_0000624601-mRNA-1"/>
    </source>
</evidence>
<dbReference type="AlphaFoldDB" id="A0A0N4TDF8"/>
<accession>A0A0N4TDF8</accession>
<dbReference type="WBParaSite" id="BPAG_0000624601-mRNA-1">
    <property type="protein sequence ID" value="BPAG_0000624601-mRNA-1"/>
    <property type="gene ID" value="BPAG_0000624601"/>
</dbReference>
<organism evidence="3">
    <name type="scientific">Brugia pahangi</name>
    <name type="common">Filarial nematode worm</name>
    <dbReference type="NCBI Taxonomy" id="6280"/>
    <lineage>
        <taxon>Eukaryota</taxon>
        <taxon>Metazoa</taxon>
        <taxon>Ecdysozoa</taxon>
        <taxon>Nematoda</taxon>
        <taxon>Chromadorea</taxon>
        <taxon>Rhabditida</taxon>
        <taxon>Spirurina</taxon>
        <taxon>Spiruromorpha</taxon>
        <taxon>Filarioidea</taxon>
        <taxon>Onchocercidae</taxon>
        <taxon>Brugia</taxon>
    </lineage>
</organism>
<keyword evidence="2" id="KW-1185">Reference proteome</keyword>